<organism evidence="1 2">
    <name type="scientific">Pararge aegeria aegeria</name>
    <dbReference type="NCBI Taxonomy" id="348720"/>
    <lineage>
        <taxon>Eukaryota</taxon>
        <taxon>Metazoa</taxon>
        <taxon>Ecdysozoa</taxon>
        <taxon>Arthropoda</taxon>
        <taxon>Hexapoda</taxon>
        <taxon>Insecta</taxon>
        <taxon>Pterygota</taxon>
        <taxon>Neoptera</taxon>
        <taxon>Endopterygota</taxon>
        <taxon>Lepidoptera</taxon>
        <taxon>Glossata</taxon>
        <taxon>Ditrysia</taxon>
        <taxon>Papilionoidea</taxon>
        <taxon>Nymphalidae</taxon>
        <taxon>Satyrinae</taxon>
        <taxon>Satyrini</taxon>
        <taxon>Parargina</taxon>
        <taxon>Pararge</taxon>
    </lineage>
</organism>
<keyword evidence="2" id="KW-1185">Reference proteome</keyword>
<dbReference type="AlphaFoldDB" id="A0A8S4RFZ9"/>
<protein>
    <submittedName>
        <fullName evidence="1">Jg14085 protein</fullName>
    </submittedName>
</protein>
<name>A0A8S4RFZ9_9NEOP</name>
<gene>
    <name evidence="1" type="primary">jg14085</name>
    <name evidence="1" type="ORF">PAEG_LOCUS13466</name>
</gene>
<dbReference type="Proteomes" id="UP000838756">
    <property type="component" value="Unassembled WGS sequence"/>
</dbReference>
<reference evidence="1" key="1">
    <citation type="submission" date="2022-03" db="EMBL/GenBank/DDBJ databases">
        <authorList>
            <person name="Lindestad O."/>
        </authorList>
    </citation>
    <scope>NUCLEOTIDE SEQUENCE</scope>
</reference>
<dbReference type="EMBL" id="CAKXAJ010025167">
    <property type="protein sequence ID" value="CAH2235970.1"/>
    <property type="molecule type" value="Genomic_DNA"/>
</dbReference>
<evidence type="ECO:0000313" key="1">
    <source>
        <dbReference type="EMBL" id="CAH2235970.1"/>
    </source>
</evidence>
<comment type="caution">
    <text evidence="1">The sequence shown here is derived from an EMBL/GenBank/DDBJ whole genome shotgun (WGS) entry which is preliminary data.</text>
</comment>
<proteinExistence type="predicted"/>
<evidence type="ECO:0000313" key="2">
    <source>
        <dbReference type="Proteomes" id="UP000838756"/>
    </source>
</evidence>
<sequence length="93" mass="10800">MLREHFSDIISKGQARTRIPMSTEPVDTDVTCESSCSYRRTTAIKGENFRLRWQIVPCQRNGEDVRRFNCAPRFVTRTSSPGNEPDRYFTVLL</sequence>
<accession>A0A8S4RFZ9</accession>